<sequence>MAPVRHQTKYQRKRIALRALLRRLIRASLVQITGNPKARMSWTKYWRLVVLRYGVDIVGWPDDIPFMDPSKVSLGRTRLLPLVQSWEDGLTCFVKLTDAELAAKEAERKAKIAAGEIVLPAPRALRADFGDRRPHAQKGPAGRHCKKIFYSKSARFITASDELALDEEEF</sequence>
<proteinExistence type="predicted"/>
<gene>
    <name evidence="1" type="ORF">EVG20_g8801</name>
</gene>
<comment type="caution">
    <text evidence="1">The sequence shown here is derived from an EMBL/GenBank/DDBJ whole genome shotgun (WGS) entry which is preliminary data.</text>
</comment>
<dbReference type="Proteomes" id="UP000298327">
    <property type="component" value="Unassembled WGS sequence"/>
</dbReference>
<keyword evidence="2" id="KW-1185">Reference proteome</keyword>
<evidence type="ECO:0000313" key="1">
    <source>
        <dbReference type="EMBL" id="TFY56760.1"/>
    </source>
</evidence>
<reference evidence="1 2" key="1">
    <citation type="submission" date="2019-02" db="EMBL/GenBank/DDBJ databases">
        <title>Genome sequencing of the rare red list fungi Dentipellis fragilis.</title>
        <authorList>
            <person name="Buettner E."/>
            <person name="Kellner H."/>
        </authorList>
    </citation>
    <scope>NUCLEOTIDE SEQUENCE [LARGE SCALE GENOMIC DNA]</scope>
    <source>
        <strain evidence="1 2">DSM 105465</strain>
    </source>
</reference>
<protein>
    <submittedName>
        <fullName evidence="1">Uncharacterized protein</fullName>
    </submittedName>
</protein>
<organism evidence="1 2">
    <name type="scientific">Dentipellis fragilis</name>
    <dbReference type="NCBI Taxonomy" id="205917"/>
    <lineage>
        <taxon>Eukaryota</taxon>
        <taxon>Fungi</taxon>
        <taxon>Dikarya</taxon>
        <taxon>Basidiomycota</taxon>
        <taxon>Agaricomycotina</taxon>
        <taxon>Agaricomycetes</taxon>
        <taxon>Russulales</taxon>
        <taxon>Hericiaceae</taxon>
        <taxon>Dentipellis</taxon>
    </lineage>
</organism>
<evidence type="ECO:0000313" key="2">
    <source>
        <dbReference type="Proteomes" id="UP000298327"/>
    </source>
</evidence>
<dbReference type="OrthoDB" id="3253416at2759"/>
<accession>A0A4Y9Y3I0</accession>
<dbReference type="EMBL" id="SEOQ01000801">
    <property type="protein sequence ID" value="TFY56760.1"/>
    <property type="molecule type" value="Genomic_DNA"/>
</dbReference>
<name>A0A4Y9Y3I0_9AGAM</name>
<dbReference type="AlphaFoldDB" id="A0A4Y9Y3I0"/>